<comment type="caution">
    <text evidence="1">The sequence shown here is derived from an EMBL/GenBank/DDBJ whole genome shotgun (WGS) entry which is preliminary data.</text>
</comment>
<organism evidence="1 2">
    <name type="scientific">Actinoallomurus iriomotensis</name>
    <dbReference type="NCBI Taxonomy" id="478107"/>
    <lineage>
        <taxon>Bacteria</taxon>
        <taxon>Bacillati</taxon>
        <taxon>Actinomycetota</taxon>
        <taxon>Actinomycetes</taxon>
        <taxon>Streptosporangiales</taxon>
        <taxon>Thermomonosporaceae</taxon>
        <taxon>Actinoallomurus</taxon>
    </lineage>
</organism>
<dbReference type="Proteomes" id="UP001165135">
    <property type="component" value="Unassembled WGS sequence"/>
</dbReference>
<sequence>MLLTGAGRVEEALDHLTPFLPGGDRLVRQWAGGLLLAAGRQEAASRKPVDLPAEAGDTERLRALVHSGEPSAAR</sequence>
<name>A0A9W6RQI9_9ACTN</name>
<dbReference type="AlphaFoldDB" id="A0A9W6RQI9"/>
<evidence type="ECO:0000313" key="1">
    <source>
        <dbReference type="EMBL" id="GLY80651.1"/>
    </source>
</evidence>
<reference evidence="1" key="1">
    <citation type="submission" date="2023-03" db="EMBL/GenBank/DDBJ databases">
        <title>Actinoallomurus iriomotensis NBRC 103681.</title>
        <authorList>
            <person name="Ichikawa N."/>
            <person name="Sato H."/>
            <person name="Tonouchi N."/>
        </authorList>
    </citation>
    <scope>NUCLEOTIDE SEQUENCE</scope>
    <source>
        <strain evidence="1">NBRC 103681</strain>
    </source>
</reference>
<dbReference type="EMBL" id="BSTJ01000015">
    <property type="protein sequence ID" value="GLY80651.1"/>
    <property type="molecule type" value="Genomic_DNA"/>
</dbReference>
<evidence type="ECO:0000313" key="2">
    <source>
        <dbReference type="Proteomes" id="UP001165135"/>
    </source>
</evidence>
<proteinExistence type="predicted"/>
<protein>
    <submittedName>
        <fullName evidence="1">Uncharacterized protein</fullName>
    </submittedName>
</protein>
<gene>
    <name evidence="1" type="ORF">Airi01_089180</name>
</gene>
<accession>A0A9W6RQI9</accession>